<dbReference type="Pfam" id="PF00854">
    <property type="entry name" value="PTR2"/>
    <property type="match status" value="1"/>
</dbReference>
<dbReference type="FunFam" id="1.20.1250.20:FF:000085">
    <property type="entry name" value="MFS peptide transporter Ptr2"/>
    <property type="match status" value="1"/>
</dbReference>
<dbReference type="Gene3D" id="1.20.1250.20">
    <property type="entry name" value="MFS general substrate transporter like domains"/>
    <property type="match status" value="1"/>
</dbReference>
<dbReference type="InterPro" id="IPR036259">
    <property type="entry name" value="MFS_trans_sf"/>
</dbReference>
<dbReference type="SUPFAM" id="SSF103473">
    <property type="entry name" value="MFS general substrate transporter"/>
    <property type="match status" value="1"/>
</dbReference>
<feature type="transmembrane region" description="Helical" evidence="9">
    <location>
        <begin position="163"/>
        <end position="183"/>
    </location>
</feature>
<dbReference type="Proteomes" id="UP000078397">
    <property type="component" value="Unassembled WGS sequence"/>
</dbReference>
<evidence type="ECO:0000256" key="7">
    <source>
        <dbReference type="RuleBase" id="RU003755"/>
    </source>
</evidence>
<evidence type="ECO:0000256" key="5">
    <source>
        <dbReference type="ARBA" id="ARBA00022989"/>
    </source>
</evidence>
<dbReference type="KEGG" id="pchm:VFPPC_05693"/>
<dbReference type="GO" id="GO:0005886">
    <property type="term" value="C:plasma membrane"/>
    <property type="evidence" value="ECO:0007669"/>
    <property type="project" value="UniProtKB-ARBA"/>
</dbReference>
<feature type="transmembrane region" description="Helical" evidence="9">
    <location>
        <begin position="275"/>
        <end position="295"/>
    </location>
</feature>
<accession>A0A179FGP0</accession>
<gene>
    <name evidence="10" type="ORF">VFPPC_05693</name>
</gene>
<feature type="transmembrane region" description="Helical" evidence="9">
    <location>
        <begin position="540"/>
        <end position="560"/>
    </location>
</feature>
<dbReference type="AlphaFoldDB" id="A0A179FGP0"/>
<feature type="transmembrane region" description="Helical" evidence="9">
    <location>
        <begin position="250"/>
        <end position="269"/>
    </location>
</feature>
<protein>
    <submittedName>
        <fullName evidence="10">Oligopeptide transporter</fullName>
    </submittedName>
</protein>
<sequence>MAAIAGDTVAATRADGVDEKSAAIQAVQEDAAIATAQVVQVEGEGGQVDETLTSPTDEELVTLRRVPNHIPLKIFTIAFIELCERFSYYGSTVVFTNFIQQPLPPGSTTGSDPRPDGQPGALGMGQRASTGITVFNQFWQYFMPLFGAWVADAKWGRYKTISAALGVDLFGHLFLILAAIPPIIVKQSASLACLIIGILIIGFGTGGFKPNVSCLIVEQLGEQRMFVRTLKSGERVIVDPAVTTERIYNWFYFCINVGALVGQLSMVYAEVHVGFYLSFTLPTIMLGLCPLVMLWGRRRYNRREPAGSVLVPALKTFMLAQKGRWSINPVQTYRNLHDGTFWDSVKPSKFTNETRPKWMTFDDAWVDELSRGFNACAVFCWYPIFWLCYNQINNNLISQAAVLQRHGIPNDVLSNLNPFALLIFIPLNDFFIYPALRKAGIRFTPIRKITAGFFVGCAAMIWAAVVQYYIYQKSVCGYNASGKMPGPDGELVACPPVDINVWAQTGSYVLIALAEVFASITSLEYAYSKAPKNMRSMVQAVALFMTAFSSAIGQALVGLAADPLLIWNYGVVAILAFVAGVCFYFQFRRLDIHEDELNELPEGVVGKVDAESPYAYKEEK</sequence>
<comment type="subcellular location">
    <subcellularLocation>
        <location evidence="1 7">Membrane</location>
        <topology evidence="1 7">Multi-pass membrane protein</topology>
    </subcellularLocation>
</comment>
<dbReference type="OrthoDB" id="8904098at2759"/>
<proteinExistence type="inferred from homology"/>
<feature type="transmembrane region" description="Helical" evidence="9">
    <location>
        <begin position="189"/>
        <end position="208"/>
    </location>
</feature>
<dbReference type="PANTHER" id="PTHR11654">
    <property type="entry name" value="OLIGOPEPTIDE TRANSPORTER-RELATED"/>
    <property type="match status" value="1"/>
</dbReference>
<evidence type="ECO:0000256" key="1">
    <source>
        <dbReference type="ARBA" id="ARBA00004141"/>
    </source>
</evidence>
<comment type="similarity">
    <text evidence="2 7">Belongs to the major facilitator superfamily. Proton-dependent oligopeptide transporter (POT/PTR) (TC 2.A.17) family.</text>
</comment>
<keyword evidence="5 9" id="KW-1133">Transmembrane helix</keyword>
<feature type="transmembrane region" description="Helical" evidence="9">
    <location>
        <begin position="508"/>
        <end position="528"/>
    </location>
</feature>
<feature type="transmembrane region" description="Helical" evidence="9">
    <location>
        <begin position="566"/>
        <end position="585"/>
    </location>
</feature>
<name>A0A179FGP0_METCM</name>
<feature type="region of interest" description="Disordered" evidence="8">
    <location>
        <begin position="104"/>
        <end position="123"/>
    </location>
</feature>
<dbReference type="GeneID" id="28848838"/>
<comment type="caution">
    <text evidence="10">The sequence shown here is derived from an EMBL/GenBank/DDBJ whole genome shotgun (WGS) entry which is preliminary data.</text>
</comment>
<dbReference type="RefSeq" id="XP_018141735.1">
    <property type="nucleotide sequence ID" value="XM_018284844.1"/>
</dbReference>
<evidence type="ECO:0000256" key="8">
    <source>
        <dbReference type="SAM" id="MobiDB-lite"/>
    </source>
</evidence>
<evidence type="ECO:0000256" key="3">
    <source>
        <dbReference type="ARBA" id="ARBA00022448"/>
    </source>
</evidence>
<evidence type="ECO:0000256" key="6">
    <source>
        <dbReference type="ARBA" id="ARBA00023136"/>
    </source>
</evidence>
<dbReference type="InterPro" id="IPR000109">
    <property type="entry name" value="POT_fam"/>
</dbReference>
<dbReference type="GO" id="GO:0071916">
    <property type="term" value="F:dipeptide transmembrane transporter activity"/>
    <property type="evidence" value="ECO:0007669"/>
    <property type="project" value="UniProtKB-ARBA"/>
</dbReference>
<reference evidence="10 11" key="1">
    <citation type="journal article" date="2016" name="PLoS Pathog.">
        <title>Biosynthesis of antibiotic leucinostatins in bio-control fungus Purpureocillium lilacinum and their inhibition on phytophthora revealed by genome mining.</title>
        <authorList>
            <person name="Wang G."/>
            <person name="Liu Z."/>
            <person name="Lin R."/>
            <person name="Li E."/>
            <person name="Mao Z."/>
            <person name="Ling J."/>
            <person name="Yang Y."/>
            <person name="Yin W.B."/>
            <person name="Xie B."/>
        </authorList>
    </citation>
    <scope>NUCLEOTIDE SEQUENCE [LARGE SCALE GENOMIC DNA]</scope>
    <source>
        <strain evidence="10">170</strain>
    </source>
</reference>
<dbReference type="EMBL" id="LSBJ02000005">
    <property type="protein sequence ID" value="OAQ64421.1"/>
    <property type="molecule type" value="Genomic_DNA"/>
</dbReference>
<keyword evidence="11" id="KW-1185">Reference proteome</keyword>
<evidence type="ECO:0000313" key="11">
    <source>
        <dbReference type="Proteomes" id="UP000078397"/>
    </source>
</evidence>
<organism evidence="10 11">
    <name type="scientific">Pochonia chlamydosporia 170</name>
    <dbReference type="NCBI Taxonomy" id="1380566"/>
    <lineage>
        <taxon>Eukaryota</taxon>
        <taxon>Fungi</taxon>
        <taxon>Dikarya</taxon>
        <taxon>Ascomycota</taxon>
        <taxon>Pezizomycotina</taxon>
        <taxon>Sordariomycetes</taxon>
        <taxon>Hypocreomycetidae</taxon>
        <taxon>Hypocreales</taxon>
        <taxon>Clavicipitaceae</taxon>
        <taxon>Pochonia</taxon>
    </lineage>
</organism>
<keyword evidence="6 9" id="KW-0472">Membrane</keyword>
<evidence type="ECO:0000313" key="10">
    <source>
        <dbReference type="EMBL" id="OAQ64421.1"/>
    </source>
</evidence>
<evidence type="ECO:0000256" key="4">
    <source>
        <dbReference type="ARBA" id="ARBA00022692"/>
    </source>
</evidence>
<keyword evidence="3 7" id="KW-0813">Transport</keyword>
<keyword evidence="4 7" id="KW-0812">Transmembrane</keyword>
<dbReference type="InterPro" id="IPR018456">
    <property type="entry name" value="PTR2_symporter_CS"/>
</dbReference>
<dbReference type="PROSITE" id="PS01023">
    <property type="entry name" value="PTR2_2"/>
    <property type="match status" value="1"/>
</dbReference>
<evidence type="ECO:0000256" key="9">
    <source>
        <dbReference type="SAM" id="Phobius"/>
    </source>
</evidence>
<feature type="transmembrane region" description="Helical" evidence="9">
    <location>
        <begin position="448"/>
        <end position="470"/>
    </location>
</feature>
<evidence type="ECO:0000256" key="2">
    <source>
        <dbReference type="ARBA" id="ARBA00005982"/>
    </source>
</evidence>